<accession>A0ACC2R513</accession>
<evidence type="ECO:0000313" key="2">
    <source>
        <dbReference type="Proteomes" id="UP001231649"/>
    </source>
</evidence>
<gene>
    <name evidence="1" type="ORF">PYW08_001622</name>
</gene>
<dbReference type="Proteomes" id="UP001231649">
    <property type="component" value="Chromosome 11"/>
</dbReference>
<proteinExistence type="predicted"/>
<name>A0ACC2R513_9NEOP</name>
<comment type="caution">
    <text evidence="1">The sequence shown here is derived from an EMBL/GenBank/DDBJ whole genome shotgun (WGS) entry which is preliminary data.</text>
</comment>
<reference evidence="1" key="1">
    <citation type="submission" date="2023-03" db="EMBL/GenBank/DDBJ databases">
        <title>Chromosome-level genomes of two armyworms, Mythimna separata and Mythimna loreyi, provide insights into the biosynthesis and reception of sex pheromones.</title>
        <authorList>
            <person name="Zhao H."/>
        </authorList>
    </citation>
    <scope>NUCLEOTIDE SEQUENCE</scope>
    <source>
        <strain evidence="1">BeijingLab</strain>
    </source>
</reference>
<keyword evidence="2" id="KW-1185">Reference proteome</keyword>
<protein>
    <submittedName>
        <fullName evidence="1">Uncharacterized protein</fullName>
    </submittedName>
</protein>
<organism evidence="1 2">
    <name type="scientific">Mythimna loreyi</name>
    <dbReference type="NCBI Taxonomy" id="667449"/>
    <lineage>
        <taxon>Eukaryota</taxon>
        <taxon>Metazoa</taxon>
        <taxon>Ecdysozoa</taxon>
        <taxon>Arthropoda</taxon>
        <taxon>Hexapoda</taxon>
        <taxon>Insecta</taxon>
        <taxon>Pterygota</taxon>
        <taxon>Neoptera</taxon>
        <taxon>Endopterygota</taxon>
        <taxon>Lepidoptera</taxon>
        <taxon>Glossata</taxon>
        <taxon>Ditrysia</taxon>
        <taxon>Noctuoidea</taxon>
        <taxon>Noctuidae</taxon>
        <taxon>Noctuinae</taxon>
        <taxon>Hadenini</taxon>
        <taxon>Mythimna</taxon>
    </lineage>
</organism>
<dbReference type="EMBL" id="CM056787">
    <property type="protein sequence ID" value="KAJ8733324.1"/>
    <property type="molecule type" value="Genomic_DNA"/>
</dbReference>
<sequence length="264" mass="28625">MKLFSAFCILAVVCSTFGAPDVLNNDLMEVANRDVDLMSHTRELIMQLVDNLRKAALEALDSVKIFNAGILEEAQQIREKIVNDVQNFRKRVTEAIENVMNRISNTSVAVKECVDSHRNAAASMFNDTLSSTLTCVDERIADVSKEIQHLMTQANDAIEASSQAMEDMKKCTADNTNLWNAGSCLGTVAVQTEMKTVGFLGQSTMTIGRINLGIAALPASLEFCAGARLIQTGIHTGKIIVDVGTCSVNGVFNTIIGKPTHVEN</sequence>
<evidence type="ECO:0000313" key="1">
    <source>
        <dbReference type="EMBL" id="KAJ8733324.1"/>
    </source>
</evidence>